<dbReference type="STRING" id="1043004.A0A074X0Z3"/>
<sequence length="504" mass="56165">MSESFNSDANQPSLTQEQCAWWITHGAQPRANSEISGIGVVVAFVLSAYITTGLAIAAYLLGAIDNKVLGPVDLLVHRIPTRSKISPAWREAIQQCILLFSDQQIMTGIAILVAGFLGLSGVMDVYHFQIVIMLGWMSSSVNLTALIVLGRYFEEHKAVFMWRLAGMLVLLILLLVALVPTASIRWAMWHTEDGDPEETSGWAIPAGCFFIREWGHGFSPDAPFSYVLLIVSYVWKIGSVSKTTRSLFLQWIREPIEGYLGSLLLREAQARDPSVAQGMTWRHRLYLVLYIDLLVLFEFAASFAASLWLSAIGLLYATTEIVIPRHQNAKHFAEEDEWTFGQIVPIILLLQPIGAVLELYRGGHRTKATPDPSLPVDDLELSVPEDPVDHQLSIEPTIEPRQGNLEKAEAQTVVVVSHASQAEESDWLTRQRMTILSSRTFAALIILTHVCLLTFSILAFYINALSIGFEVTHDWIWMLMGTAVYIGILITITIISICFDNVSR</sequence>
<keyword evidence="1" id="KW-0812">Transmembrane</keyword>
<dbReference type="RefSeq" id="XP_013422470.1">
    <property type="nucleotide sequence ID" value="XM_013567016.1"/>
</dbReference>
<reference evidence="2 3" key="1">
    <citation type="journal article" date="2014" name="BMC Genomics">
        <title>Genome sequencing of four Aureobasidium pullulans varieties: biotechnological potential, stress tolerance, and description of new species.</title>
        <authorList>
            <person name="Gostin Ar C."/>
            <person name="Ohm R.A."/>
            <person name="Kogej T."/>
            <person name="Sonjak S."/>
            <person name="Turk M."/>
            <person name="Zajc J."/>
            <person name="Zalar P."/>
            <person name="Grube M."/>
            <person name="Sun H."/>
            <person name="Han J."/>
            <person name="Sharma A."/>
            <person name="Chiniquy J."/>
            <person name="Ngan C.Y."/>
            <person name="Lipzen A."/>
            <person name="Barry K."/>
            <person name="Grigoriev I.V."/>
            <person name="Gunde-Cimerman N."/>
        </authorList>
    </citation>
    <scope>NUCLEOTIDE SEQUENCE [LARGE SCALE GENOMIC DNA]</scope>
    <source>
        <strain evidence="2 3">CBS 147.97</strain>
    </source>
</reference>
<organism evidence="2 3">
    <name type="scientific">Aureobasidium namibiae CBS 147.97</name>
    <dbReference type="NCBI Taxonomy" id="1043004"/>
    <lineage>
        <taxon>Eukaryota</taxon>
        <taxon>Fungi</taxon>
        <taxon>Dikarya</taxon>
        <taxon>Ascomycota</taxon>
        <taxon>Pezizomycotina</taxon>
        <taxon>Dothideomycetes</taxon>
        <taxon>Dothideomycetidae</taxon>
        <taxon>Dothideales</taxon>
        <taxon>Saccotheciaceae</taxon>
        <taxon>Aureobasidium</taxon>
    </lineage>
</organism>
<evidence type="ECO:0000313" key="3">
    <source>
        <dbReference type="Proteomes" id="UP000027730"/>
    </source>
</evidence>
<feature type="transmembrane region" description="Helical" evidence="1">
    <location>
        <begin position="440"/>
        <end position="463"/>
    </location>
</feature>
<feature type="transmembrane region" description="Helical" evidence="1">
    <location>
        <begin position="159"/>
        <end position="179"/>
    </location>
</feature>
<dbReference type="InterPro" id="IPR053018">
    <property type="entry name" value="Elsinochrome_Biosynth-Asso"/>
</dbReference>
<feature type="transmembrane region" description="Helical" evidence="1">
    <location>
        <begin position="338"/>
        <end position="360"/>
    </location>
</feature>
<dbReference type="Proteomes" id="UP000027730">
    <property type="component" value="Unassembled WGS sequence"/>
</dbReference>
<evidence type="ECO:0000256" key="1">
    <source>
        <dbReference type="SAM" id="Phobius"/>
    </source>
</evidence>
<dbReference type="PANTHER" id="PTHR37577">
    <property type="entry name" value="INTEGRAL MEMBRANE PROTEIN"/>
    <property type="match status" value="1"/>
</dbReference>
<dbReference type="PANTHER" id="PTHR37577:SF1">
    <property type="entry name" value="INTEGRAL MEMBRANE PROTEIN"/>
    <property type="match status" value="1"/>
</dbReference>
<keyword evidence="3" id="KW-1185">Reference proteome</keyword>
<feature type="transmembrane region" description="Helical" evidence="1">
    <location>
        <begin position="130"/>
        <end position="153"/>
    </location>
</feature>
<accession>A0A074X0Z3</accession>
<evidence type="ECO:0000313" key="2">
    <source>
        <dbReference type="EMBL" id="KEQ68316.1"/>
    </source>
</evidence>
<name>A0A074X0Z3_9PEZI</name>
<feature type="transmembrane region" description="Helical" evidence="1">
    <location>
        <begin position="105"/>
        <end position="123"/>
    </location>
</feature>
<feature type="transmembrane region" description="Helical" evidence="1">
    <location>
        <begin position="475"/>
        <end position="499"/>
    </location>
</feature>
<dbReference type="OrthoDB" id="5427664at2759"/>
<dbReference type="HOGENOM" id="CLU_028819_0_0_1"/>
<dbReference type="GeneID" id="25412724"/>
<dbReference type="AlphaFoldDB" id="A0A074X0Z3"/>
<feature type="transmembrane region" description="Helical" evidence="1">
    <location>
        <begin position="287"/>
        <end position="318"/>
    </location>
</feature>
<protein>
    <submittedName>
        <fullName evidence="2">Uncharacterized protein</fullName>
    </submittedName>
</protein>
<dbReference type="EMBL" id="KL584732">
    <property type="protein sequence ID" value="KEQ68316.1"/>
    <property type="molecule type" value="Genomic_DNA"/>
</dbReference>
<feature type="transmembrane region" description="Helical" evidence="1">
    <location>
        <begin position="38"/>
        <end position="61"/>
    </location>
</feature>
<keyword evidence="1" id="KW-1133">Transmembrane helix</keyword>
<keyword evidence="1" id="KW-0472">Membrane</keyword>
<proteinExistence type="predicted"/>
<gene>
    <name evidence="2" type="ORF">M436DRAFT_58816</name>
</gene>